<evidence type="ECO:0000313" key="1">
    <source>
        <dbReference type="EMBL" id="MDM7860667.1"/>
    </source>
</evidence>
<sequence>MPYKVQEIYPAQHQHYLVVAGGLSPDVSERQIDVSHRVIAFDLNTQQWLEWPVLPTPRHHPHLLSANGKLYAIGGFTVNQRGAWQNDTAVLVLSDSTEATHQWQTIAQMPEPLSETLSTLYDGKIHIVTGRSPIDANTNGQWRDHSDSAAHWIFDLASQTWSAGEPAPTARNSACGARNGDDWHTIAGRTVNGGNTAVHEVYNLQTGTWRTLAPLPDAQGGLACATVGDKIYVFGGEYFNDGGGVYDTVWMFDLTTGEWQSVDKMPLPRHGLGALTVGSDIYVIGGAAQAGGNETSARMSIYTPTQ</sequence>
<dbReference type="EMBL" id="JAUCBP010000007">
    <property type="protein sequence ID" value="MDM7860667.1"/>
    <property type="molecule type" value="Genomic_DNA"/>
</dbReference>
<dbReference type="Gene3D" id="2.120.10.80">
    <property type="entry name" value="Kelch-type beta propeller"/>
    <property type="match status" value="2"/>
</dbReference>
<comment type="caution">
    <text evidence="1">The sequence shown here is derived from an EMBL/GenBank/DDBJ whole genome shotgun (WGS) entry which is preliminary data.</text>
</comment>
<evidence type="ECO:0000313" key="2">
    <source>
        <dbReference type="Proteomes" id="UP001234343"/>
    </source>
</evidence>
<dbReference type="InterPro" id="IPR011043">
    <property type="entry name" value="Gal_Oxase/kelch_b-propeller"/>
</dbReference>
<protein>
    <submittedName>
        <fullName evidence="1">Kelch repeat-containing protein</fullName>
    </submittedName>
</protein>
<keyword evidence="2" id="KW-1185">Reference proteome</keyword>
<dbReference type="SMART" id="SM00612">
    <property type="entry name" value="Kelch"/>
    <property type="match status" value="4"/>
</dbReference>
<accession>A0ABT7SWV5</accession>
<dbReference type="InterPro" id="IPR015915">
    <property type="entry name" value="Kelch-typ_b-propeller"/>
</dbReference>
<dbReference type="InterPro" id="IPR052392">
    <property type="entry name" value="Kelch-BTB_domain-containing"/>
</dbReference>
<dbReference type="Proteomes" id="UP001234343">
    <property type="component" value="Unassembled WGS sequence"/>
</dbReference>
<name>A0ABT7SWV5_9ALTE</name>
<dbReference type="InterPro" id="IPR006652">
    <property type="entry name" value="Kelch_1"/>
</dbReference>
<reference evidence="1 2" key="1">
    <citation type="submission" date="2023-06" db="EMBL/GenBank/DDBJ databases">
        <title>Alteromonas sp. ASW11-36 isolated from intertidal sand.</title>
        <authorList>
            <person name="Li Y."/>
        </authorList>
    </citation>
    <scope>NUCLEOTIDE SEQUENCE [LARGE SCALE GENOMIC DNA]</scope>
    <source>
        <strain evidence="1 2">ASW11-36</strain>
    </source>
</reference>
<organism evidence="1 2">
    <name type="scientific">Alteromonas arenosi</name>
    <dbReference type="NCBI Taxonomy" id="3055817"/>
    <lineage>
        <taxon>Bacteria</taxon>
        <taxon>Pseudomonadati</taxon>
        <taxon>Pseudomonadota</taxon>
        <taxon>Gammaproteobacteria</taxon>
        <taxon>Alteromonadales</taxon>
        <taxon>Alteromonadaceae</taxon>
        <taxon>Alteromonas/Salinimonas group</taxon>
        <taxon>Alteromonas</taxon>
    </lineage>
</organism>
<dbReference type="SUPFAM" id="SSF50965">
    <property type="entry name" value="Galactose oxidase, central domain"/>
    <property type="match status" value="1"/>
</dbReference>
<proteinExistence type="predicted"/>
<dbReference type="RefSeq" id="WP_289364957.1">
    <property type="nucleotide sequence ID" value="NZ_JAUCBP010000007.1"/>
</dbReference>
<dbReference type="PANTHER" id="PTHR46375">
    <property type="entry name" value="KELCH REPEAT AND BTB DOMAIN-CONTAINING PROTEIN 13-RELATED"/>
    <property type="match status" value="1"/>
</dbReference>
<dbReference type="Pfam" id="PF24681">
    <property type="entry name" value="Kelch_KLHDC2_KLHL20_DRC7"/>
    <property type="match status" value="1"/>
</dbReference>
<gene>
    <name evidence="1" type="ORF">QTP81_08670</name>
</gene>
<dbReference type="PANTHER" id="PTHR46375:SF3">
    <property type="entry name" value="KELCH REPEAT AND BTB DOMAIN-CONTAINING PROTEIN 13"/>
    <property type="match status" value="1"/>
</dbReference>